<dbReference type="SMART" id="SM00320">
    <property type="entry name" value="WD40"/>
    <property type="match status" value="4"/>
</dbReference>
<feature type="region of interest" description="Disordered" evidence="4">
    <location>
        <begin position="41"/>
        <end position="131"/>
    </location>
</feature>
<evidence type="ECO:0000256" key="1">
    <source>
        <dbReference type="ARBA" id="ARBA00005434"/>
    </source>
</evidence>
<dbReference type="Proteomes" id="UP000774804">
    <property type="component" value="Unassembled WGS sequence"/>
</dbReference>
<feature type="compositionally biased region" description="Polar residues" evidence="4">
    <location>
        <begin position="118"/>
        <end position="128"/>
    </location>
</feature>
<dbReference type="PANTHER" id="PTHR14773:SF0">
    <property type="entry name" value="WD REPEAT-CONTAINING PROTEIN 76"/>
    <property type="match status" value="1"/>
</dbReference>
<evidence type="ECO:0000256" key="4">
    <source>
        <dbReference type="SAM" id="MobiDB-lite"/>
    </source>
</evidence>
<feature type="region of interest" description="Disordered" evidence="4">
    <location>
        <begin position="1"/>
        <end position="27"/>
    </location>
</feature>
<dbReference type="GO" id="GO:0003677">
    <property type="term" value="F:DNA binding"/>
    <property type="evidence" value="ECO:0007669"/>
    <property type="project" value="TreeGrafter"/>
</dbReference>
<dbReference type="Gene3D" id="2.130.10.10">
    <property type="entry name" value="YVTN repeat-like/Quinoprotein amine dehydrogenase"/>
    <property type="match status" value="1"/>
</dbReference>
<keyword evidence="2" id="KW-0853">WD repeat</keyword>
<dbReference type="InterPro" id="IPR015943">
    <property type="entry name" value="WD40/YVTN_repeat-like_dom_sf"/>
</dbReference>
<feature type="compositionally biased region" description="Basic and acidic residues" evidence="4">
    <location>
        <begin position="94"/>
        <end position="116"/>
    </location>
</feature>
<dbReference type="PANTHER" id="PTHR14773">
    <property type="entry name" value="WD REPEAT-CONTAINING PROTEIN 76"/>
    <property type="match status" value="1"/>
</dbReference>
<reference evidence="5" key="1">
    <citation type="submission" date="2018-10" db="EMBL/GenBank/DDBJ databases">
        <title>Effector identification in a new, highly contiguous assembly of the strawberry crown rot pathogen Phytophthora cactorum.</title>
        <authorList>
            <person name="Armitage A.D."/>
            <person name="Nellist C.F."/>
            <person name="Bates H."/>
            <person name="Vickerstaff R.J."/>
            <person name="Harrison R.J."/>
        </authorList>
    </citation>
    <scope>NUCLEOTIDE SEQUENCE</scope>
    <source>
        <strain evidence="5">4032</strain>
        <strain evidence="6">P421</strain>
    </source>
</reference>
<dbReference type="VEuPathDB" id="FungiDB:PC110_g6654"/>
<proteinExistence type="inferred from homology"/>
<feature type="compositionally biased region" description="Basic and acidic residues" evidence="4">
    <location>
        <begin position="304"/>
        <end position="317"/>
    </location>
</feature>
<dbReference type="InterPro" id="IPR036322">
    <property type="entry name" value="WD40_repeat_dom_sf"/>
</dbReference>
<protein>
    <recommendedName>
        <fullName evidence="8">WD40-repeat-containing domain</fullName>
    </recommendedName>
</protein>
<organism evidence="5 7">
    <name type="scientific">Phytophthora cactorum</name>
    <dbReference type="NCBI Taxonomy" id="29920"/>
    <lineage>
        <taxon>Eukaryota</taxon>
        <taxon>Sar</taxon>
        <taxon>Stramenopiles</taxon>
        <taxon>Oomycota</taxon>
        <taxon>Peronosporomycetes</taxon>
        <taxon>Peronosporales</taxon>
        <taxon>Peronosporaceae</taxon>
        <taxon>Phytophthora</taxon>
    </lineage>
</organism>
<comment type="caution">
    <text evidence="5">The sequence shown here is derived from an EMBL/GenBank/DDBJ whole genome shotgun (WGS) entry which is preliminary data.</text>
</comment>
<comment type="similarity">
    <text evidence="1">Belongs to the WD repeat DDB2/WDR76 family.</text>
</comment>
<evidence type="ECO:0000313" key="6">
    <source>
        <dbReference type="EMBL" id="KAG3214950.1"/>
    </source>
</evidence>
<accession>A0A8T1BIR3</accession>
<evidence type="ECO:0000256" key="3">
    <source>
        <dbReference type="ARBA" id="ARBA00022737"/>
    </source>
</evidence>
<sequence>MLDAPRVPRSKRRCRASKKKRHRLKIRASLEQIEKVVLKDDAEKQTQAHTESDDQVQHHRKQDVEVQRPQQQNEVLQYGYSPKQHNTHVQVPAQDREEGRRSREDEHNGDEDERRRANNQIARTTTGNEAGKEIKRQRLAEKRAARSAQQVLQQRISLEVRTKCSENMRVTAPSIGVAIPPQEEKSLPGAESEVHQDNIEKYEKAGEEHMEVAKFSHKHSEDCRHTQTVVLKASVPTIDRQVHATTGNRTGNGSKRHKVDAAELYDFEATQRDEFGDQIAHFARKSIQSLAEVKSLSCDDDSPLQEKQESDVSSRYPVDHVDNPGLRNQEVGLNEQQGHRQQELDRAESCAFQAVQENEVMSQVARLVYRPEKIKSVEEKKLHLGGANSPKPLPRDSVNQFGILGSSYNEVSCGDPHGRDTDANGLDGDEMTEYERKRRDTILRNQAFLEQVGMSAARAGIRYDAEAKAKAKKEALAVKRALRAVQHAELPKRKSQRLSGEKMPVLTHSMELGHQLDVLSVKTMRQPQGSKLYVMDINDEEGEKFCKEIVGGVDVLKESPILGVADNVKYSLADNDAVKALPYRTTTMAFLPRVDRLVVAAGDKEGHIALWSPSTDASSSMAALSRPHGYPVSSLIFPDPSTLLSSSIDGTVREFDLATAQSSLLCDIAEETGITSLIGSGNPQFFYASCEDGTLRLVDRRARKIHSACYALHRKKITSVDQHPSLDFCIATTSMDAADGSWLAVMGQSSYFDIYNLQTLDKCEKSDGNLLTQNEWIRVPHNTKTGTSTKPRPAWDPRRTSRFVIGCIDQPPKLQFYEAGHPHPIQELRQTKASNFDVVNVYHPHLDLIASGNLSGYLSLWRAKSVD</sequence>
<evidence type="ECO:0000256" key="2">
    <source>
        <dbReference type="ARBA" id="ARBA00022574"/>
    </source>
</evidence>
<evidence type="ECO:0000313" key="5">
    <source>
        <dbReference type="EMBL" id="KAG2903590.1"/>
    </source>
</evidence>
<name>A0A8T1BIR3_9STRA</name>
<keyword evidence="3" id="KW-0677">Repeat</keyword>
<feature type="compositionally biased region" description="Basic and acidic residues" evidence="4">
    <location>
        <begin position="41"/>
        <end position="66"/>
    </location>
</feature>
<dbReference type="EMBL" id="RCMI01000615">
    <property type="protein sequence ID" value="KAG2903590.1"/>
    <property type="molecule type" value="Genomic_DNA"/>
</dbReference>
<dbReference type="Proteomes" id="UP000760860">
    <property type="component" value="Unassembled WGS sequence"/>
</dbReference>
<dbReference type="GO" id="GO:0005634">
    <property type="term" value="C:nucleus"/>
    <property type="evidence" value="ECO:0007669"/>
    <property type="project" value="TreeGrafter"/>
</dbReference>
<dbReference type="GO" id="GO:2000001">
    <property type="term" value="P:regulation of DNA damage checkpoint"/>
    <property type="evidence" value="ECO:0007669"/>
    <property type="project" value="TreeGrafter"/>
</dbReference>
<evidence type="ECO:0008006" key="8">
    <source>
        <dbReference type="Google" id="ProtNLM"/>
    </source>
</evidence>
<gene>
    <name evidence="5" type="ORF">PC115_g15258</name>
    <name evidence="6" type="ORF">PC129_g14155</name>
</gene>
<dbReference type="InterPro" id="IPR050853">
    <property type="entry name" value="WD_repeat_DNA-damage-binding"/>
</dbReference>
<evidence type="ECO:0000313" key="7">
    <source>
        <dbReference type="Proteomes" id="UP000774804"/>
    </source>
</evidence>
<dbReference type="AlphaFoldDB" id="A0A8T1BIR3"/>
<dbReference type="EMBL" id="RCMV01000596">
    <property type="protein sequence ID" value="KAG3214950.1"/>
    <property type="molecule type" value="Genomic_DNA"/>
</dbReference>
<dbReference type="SUPFAM" id="SSF50978">
    <property type="entry name" value="WD40 repeat-like"/>
    <property type="match status" value="1"/>
</dbReference>
<feature type="compositionally biased region" description="Basic residues" evidence="4">
    <location>
        <begin position="8"/>
        <end position="26"/>
    </location>
</feature>
<feature type="region of interest" description="Disordered" evidence="4">
    <location>
        <begin position="296"/>
        <end position="317"/>
    </location>
</feature>
<dbReference type="InterPro" id="IPR001680">
    <property type="entry name" value="WD40_rpt"/>
</dbReference>